<evidence type="ECO:0000256" key="4">
    <source>
        <dbReference type="ARBA" id="ARBA00023163"/>
    </source>
</evidence>
<dbReference type="InterPro" id="IPR036388">
    <property type="entry name" value="WH-like_DNA-bd_sf"/>
</dbReference>
<evidence type="ECO:0000256" key="1">
    <source>
        <dbReference type="ARBA" id="ARBA00010641"/>
    </source>
</evidence>
<proteinExistence type="inferred from homology"/>
<evidence type="ECO:0000313" key="10">
    <source>
        <dbReference type="Proteomes" id="UP000654720"/>
    </source>
</evidence>
<sequence>MEVCRNDDDLGFLLMRFNQRDTSAFATIYMDFFTELHVYANRLYCNTSESAADAVQEAFCYLWERHDVIFDSLTKIKAFLFVAIKNRYKNHVNHLGVRQKYKDAMERETSFVEDVLDSELATSLLEYVEYIPDPEGKVMKLYLAGLDAEEIADHMKLSIRTVYNAKSRAVGMLKKFFSLGNR</sequence>
<evidence type="ECO:0000313" key="6">
    <source>
        <dbReference type="EMBL" id="RGV32931.1"/>
    </source>
</evidence>
<dbReference type="Proteomes" id="UP000654720">
    <property type="component" value="Chromosome"/>
</dbReference>
<protein>
    <submittedName>
        <fullName evidence="7">Sigma-70 family RNA polymerase sigma factor</fullName>
    </submittedName>
</protein>
<dbReference type="RefSeq" id="WP_027201807.1">
    <property type="nucleotide sequence ID" value="NZ_CABJDM010000010.1"/>
</dbReference>
<dbReference type="EMBL" id="CP069450">
    <property type="protein sequence ID" value="QRO50418.1"/>
    <property type="molecule type" value="Genomic_DNA"/>
</dbReference>
<dbReference type="AlphaFoldDB" id="A0A415QHU3"/>
<dbReference type="EMBL" id="QRZA01000016">
    <property type="protein sequence ID" value="RGV32931.1"/>
    <property type="molecule type" value="Genomic_DNA"/>
</dbReference>
<evidence type="ECO:0000313" key="5">
    <source>
        <dbReference type="EMBL" id="QRO50418.1"/>
    </source>
</evidence>
<dbReference type="InterPro" id="IPR013324">
    <property type="entry name" value="RNA_pol_sigma_r3/r4-like"/>
</dbReference>
<gene>
    <name evidence="6" type="ORF">DWW18_12440</name>
    <name evidence="7" type="ORF">DWZ68_09820</name>
    <name evidence="5" type="ORF">I6J59_01920</name>
</gene>
<dbReference type="InterPro" id="IPR013325">
    <property type="entry name" value="RNA_pol_sigma_r2"/>
</dbReference>
<dbReference type="PANTHER" id="PTHR43133">
    <property type="entry name" value="RNA POLYMERASE ECF-TYPE SIGMA FACTO"/>
    <property type="match status" value="1"/>
</dbReference>
<dbReference type="SUPFAM" id="SSF88946">
    <property type="entry name" value="Sigma2 domain of RNA polymerase sigma factors"/>
    <property type="match status" value="1"/>
</dbReference>
<dbReference type="InterPro" id="IPR039425">
    <property type="entry name" value="RNA_pol_sigma-70-like"/>
</dbReference>
<evidence type="ECO:0000313" key="7">
    <source>
        <dbReference type="EMBL" id="RHM42932.1"/>
    </source>
</evidence>
<dbReference type="GeneID" id="93096780"/>
<dbReference type="GO" id="GO:0006352">
    <property type="term" value="P:DNA-templated transcription initiation"/>
    <property type="evidence" value="ECO:0007669"/>
    <property type="project" value="InterPro"/>
</dbReference>
<name>A0A415QHU3_9BACT</name>
<dbReference type="SUPFAM" id="SSF88659">
    <property type="entry name" value="Sigma3 and sigma4 domains of RNA polymerase sigma factors"/>
    <property type="match status" value="1"/>
</dbReference>
<keyword evidence="2" id="KW-0805">Transcription regulation</keyword>
<dbReference type="Gene3D" id="1.10.1740.10">
    <property type="match status" value="1"/>
</dbReference>
<reference evidence="5 10" key="2">
    <citation type="submission" date="2021-02" db="EMBL/GenBank/DDBJ databases">
        <title>FDA dAtabase for Regulatory Grade micrObial Sequences (FDA-ARGOS): Supporting development and validation of Infectious Disease Dx tests.</title>
        <authorList>
            <person name="Carlson P."/>
            <person name="Fischbach M."/>
            <person name="Hastie J."/>
            <person name="Bilen M."/>
            <person name="Cheng A."/>
            <person name="Tallon L."/>
            <person name="Sadzewicz L."/>
            <person name="Zhao X."/>
            <person name="Boylan J."/>
            <person name="Ott S."/>
            <person name="Bowen H."/>
            <person name="Vavikolanu K."/>
            <person name="Mehta A."/>
            <person name="Aluvathingal J."/>
            <person name="Nadendla S."/>
            <person name="Yan Y."/>
            <person name="Sichtig H."/>
        </authorList>
    </citation>
    <scope>NUCLEOTIDE SEQUENCE [LARGE SCALE GENOMIC DNA]</scope>
    <source>
        <strain evidence="5 10">FDAARGOS_1229</strain>
    </source>
</reference>
<organism evidence="7 9">
    <name type="scientific">Butyricimonas virosa</name>
    <dbReference type="NCBI Taxonomy" id="544645"/>
    <lineage>
        <taxon>Bacteria</taxon>
        <taxon>Pseudomonadati</taxon>
        <taxon>Bacteroidota</taxon>
        <taxon>Bacteroidia</taxon>
        <taxon>Bacteroidales</taxon>
        <taxon>Odoribacteraceae</taxon>
        <taxon>Butyricimonas</taxon>
    </lineage>
</organism>
<comment type="similarity">
    <text evidence="1">Belongs to the sigma-70 factor family. ECF subfamily.</text>
</comment>
<dbReference type="EMBL" id="QRPV01000010">
    <property type="protein sequence ID" value="RHM42932.1"/>
    <property type="molecule type" value="Genomic_DNA"/>
</dbReference>
<dbReference type="NCBIfam" id="TIGR02937">
    <property type="entry name" value="sigma70-ECF"/>
    <property type="match status" value="1"/>
</dbReference>
<evidence type="ECO:0000256" key="2">
    <source>
        <dbReference type="ARBA" id="ARBA00023015"/>
    </source>
</evidence>
<reference evidence="8 9" key="1">
    <citation type="submission" date="2018-08" db="EMBL/GenBank/DDBJ databases">
        <title>A genome reference for cultivated species of the human gut microbiota.</title>
        <authorList>
            <person name="Zou Y."/>
            <person name="Xue W."/>
            <person name="Luo G."/>
        </authorList>
    </citation>
    <scope>NUCLEOTIDE SEQUENCE [LARGE SCALE GENOMIC DNA]</scope>
    <source>
        <strain evidence="6 8">AF14-49</strain>
        <strain evidence="7 9">AF34-33</strain>
    </source>
</reference>
<dbReference type="STRING" id="1121130.GCA_000519105_03245"/>
<dbReference type="PANTHER" id="PTHR43133:SF46">
    <property type="entry name" value="RNA POLYMERASE SIGMA-70 FACTOR ECF SUBFAMILY"/>
    <property type="match status" value="1"/>
</dbReference>
<evidence type="ECO:0000256" key="3">
    <source>
        <dbReference type="ARBA" id="ARBA00023082"/>
    </source>
</evidence>
<accession>A0A415QHU3</accession>
<keyword evidence="4" id="KW-0804">Transcription</keyword>
<dbReference type="Proteomes" id="UP000286038">
    <property type="component" value="Unassembled WGS sequence"/>
</dbReference>
<dbReference type="GO" id="GO:0016987">
    <property type="term" value="F:sigma factor activity"/>
    <property type="evidence" value="ECO:0007669"/>
    <property type="project" value="UniProtKB-KW"/>
</dbReference>
<evidence type="ECO:0000313" key="9">
    <source>
        <dbReference type="Proteomes" id="UP000286038"/>
    </source>
</evidence>
<keyword evidence="10" id="KW-1185">Reference proteome</keyword>
<dbReference type="InterPro" id="IPR014284">
    <property type="entry name" value="RNA_pol_sigma-70_dom"/>
</dbReference>
<evidence type="ECO:0000313" key="8">
    <source>
        <dbReference type="Proteomes" id="UP000283589"/>
    </source>
</evidence>
<keyword evidence="3" id="KW-0731">Sigma factor</keyword>
<dbReference type="Gene3D" id="1.10.10.10">
    <property type="entry name" value="Winged helix-like DNA-binding domain superfamily/Winged helix DNA-binding domain"/>
    <property type="match status" value="1"/>
</dbReference>
<dbReference type="Proteomes" id="UP000283589">
    <property type="component" value="Unassembled WGS sequence"/>
</dbReference>